<feature type="domain" description="Auxiliary Activity family 9 catalytic" evidence="5">
    <location>
        <begin position="18"/>
        <end position="243"/>
    </location>
</feature>
<accession>A0AAD7JH15</accession>
<feature type="signal peptide" evidence="4">
    <location>
        <begin position="1"/>
        <end position="17"/>
    </location>
</feature>
<dbReference type="InterPro" id="IPR049892">
    <property type="entry name" value="AA9"/>
</dbReference>
<evidence type="ECO:0000256" key="4">
    <source>
        <dbReference type="SAM" id="SignalP"/>
    </source>
</evidence>
<dbReference type="CDD" id="cd21175">
    <property type="entry name" value="LPMO_AA9"/>
    <property type="match status" value="1"/>
</dbReference>
<comment type="function">
    <text evidence="2">Lytic polysaccharide monooxygenase (LMPO) that depolymerizes crystalline and amorphous polysaccharides via the oxidation of scissile alpha- or beta-(1-4)-glycosidic bonds, yielding C1 and/or C4 oxidation products. Catalysis by LPMOs requires the reduction of the active-site copper from Cu(II) to Cu(I) by a reducing agent and H(2)O(2) or O(2) as a cosubstrate.</text>
</comment>
<feature type="region of interest" description="Disordered" evidence="3">
    <location>
        <begin position="264"/>
        <end position="311"/>
    </location>
</feature>
<evidence type="ECO:0000313" key="7">
    <source>
        <dbReference type="Proteomes" id="UP001215280"/>
    </source>
</evidence>
<dbReference type="GO" id="GO:0008810">
    <property type="term" value="F:cellulase activity"/>
    <property type="evidence" value="ECO:0007669"/>
    <property type="project" value="UniProtKB-UniRule"/>
</dbReference>
<dbReference type="Gene3D" id="2.70.50.70">
    <property type="match status" value="1"/>
</dbReference>
<dbReference type="EMBL" id="JARJLG010000041">
    <property type="protein sequence ID" value="KAJ7763157.1"/>
    <property type="molecule type" value="Genomic_DNA"/>
</dbReference>
<evidence type="ECO:0000259" key="5">
    <source>
        <dbReference type="Pfam" id="PF03443"/>
    </source>
</evidence>
<evidence type="ECO:0000256" key="2">
    <source>
        <dbReference type="RuleBase" id="RU368122"/>
    </source>
</evidence>
<evidence type="ECO:0000256" key="1">
    <source>
        <dbReference type="ARBA" id="ARBA00023157"/>
    </source>
</evidence>
<protein>
    <recommendedName>
        <fullName evidence="2">AA9 family lytic polysaccharide monooxygenase</fullName>
        <ecNumber evidence="2">1.14.99.56</ecNumber>
    </recommendedName>
    <alternativeName>
        <fullName evidence="2">Endo-beta-1,4-glucanase</fullName>
    </alternativeName>
    <alternativeName>
        <fullName evidence="2">Glycosyl hydrolase 61 family protein</fullName>
    </alternativeName>
</protein>
<evidence type="ECO:0000313" key="6">
    <source>
        <dbReference type="EMBL" id="KAJ7763157.1"/>
    </source>
</evidence>
<organism evidence="6 7">
    <name type="scientific">Mycena maculata</name>
    <dbReference type="NCBI Taxonomy" id="230809"/>
    <lineage>
        <taxon>Eukaryota</taxon>
        <taxon>Fungi</taxon>
        <taxon>Dikarya</taxon>
        <taxon>Basidiomycota</taxon>
        <taxon>Agaricomycotina</taxon>
        <taxon>Agaricomycetes</taxon>
        <taxon>Agaricomycetidae</taxon>
        <taxon>Agaricales</taxon>
        <taxon>Marasmiineae</taxon>
        <taxon>Mycenaceae</taxon>
        <taxon>Mycena</taxon>
    </lineage>
</organism>
<keyword evidence="2" id="KW-0624">Polysaccharide degradation</keyword>
<feature type="chain" id="PRO_5042120602" description="AA9 family lytic polysaccharide monooxygenase" evidence="4">
    <location>
        <begin position="18"/>
        <end position="311"/>
    </location>
</feature>
<reference evidence="6" key="1">
    <citation type="submission" date="2023-03" db="EMBL/GenBank/DDBJ databases">
        <title>Massive genome expansion in bonnet fungi (Mycena s.s.) driven by repeated elements and novel gene families across ecological guilds.</title>
        <authorList>
            <consortium name="Lawrence Berkeley National Laboratory"/>
            <person name="Harder C.B."/>
            <person name="Miyauchi S."/>
            <person name="Viragh M."/>
            <person name="Kuo A."/>
            <person name="Thoen E."/>
            <person name="Andreopoulos B."/>
            <person name="Lu D."/>
            <person name="Skrede I."/>
            <person name="Drula E."/>
            <person name="Henrissat B."/>
            <person name="Morin E."/>
            <person name="Kohler A."/>
            <person name="Barry K."/>
            <person name="LaButti K."/>
            <person name="Morin E."/>
            <person name="Salamov A."/>
            <person name="Lipzen A."/>
            <person name="Mereny Z."/>
            <person name="Hegedus B."/>
            <person name="Baldrian P."/>
            <person name="Stursova M."/>
            <person name="Weitz H."/>
            <person name="Taylor A."/>
            <person name="Grigoriev I.V."/>
            <person name="Nagy L.G."/>
            <person name="Martin F."/>
            <person name="Kauserud H."/>
        </authorList>
    </citation>
    <scope>NUCLEOTIDE SEQUENCE</scope>
    <source>
        <strain evidence="6">CBHHK188m</strain>
    </source>
</reference>
<gene>
    <name evidence="6" type="ORF">DFH07DRAFT_738956</name>
</gene>
<keyword evidence="2" id="KW-0119">Carbohydrate metabolism</keyword>
<dbReference type="PANTHER" id="PTHR33353:SF32">
    <property type="entry name" value="ENDO-BETA-1,4-GLUCANASE D"/>
    <property type="match status" value="1"/>
</dbReference>
<keyword evidence="4" id="KW-0732">Signal</keyword>
<comment type="catalytic activity">
    <reaction evidence="2">
        <text>[(1-&gt;4)-beta-D-glucosyl]n+m + reduced acceptor + O2 = 4-dehydro-beta-D-glucosyl-[(1-&gt;4)-beta-D-glucosyl]n-1 + [(1-&gt;4)-beta-D-glucosyl]m + acceptor + H2O.</text>
        <dbReference type="EC" id="1.14.99.56"/>
    </reaction>
</comment>
<dbReference type="Proteomes" id="UP001215280">
    <property type="component" value="Unassembled WGS sequence"/>
</dbReference>
<proteinExistence type="predicted"/>
<dbReference type="PANTHER" id="PTHR33353">
    <property type="entry name" value="PUTATIVE (AFU_ORTHOLOGUE AFUA_1G12560)-RELATED"/>
    <property type="match status" value="1"/>
</dbReference>
<keyword evidence="2" id="KW-0136">Cellulose degradation</keyword>
<name>A0AAD7JH15_9AGAR</name>
<dbReference type="AlphaFoldDB" id="A0AAD7JH15"/>
<sequence length="311" mass="32673">MTATLLLLLLLASHAHAHGFVSRISVNGQTFKGNTPNEPPDVKSIIRQISDPAPVKGAANPAVNCGTNAQLAATAASVQPGDTMHFFWVSEDPTILSWPHNTGPMLAYMTKCDDADCTTFNSSSAQWFKIHEEGRIPGNKDGNWTQNLIFDHGDVPANVTLPPTLAPGAYLIRAEIIALQNAATVFPGHPADALAGAEFYPSCAQLVVGGNETGAPSADELVLLPGAYTDTEPGILIDPYDNIGTPYPFPGPPVAKFAAASAASSSTASSAPKPTSTGSCKKKRRNAPRPPNRAVLPQGPIDPELAWGYMN</sequence>
<dbReference type="EC" id="1.14.99.56" evidence="2"/>
<dbReference type="GO" id="GO:0030248">
    <property type="term" value="F:cellulose binding"/>
    <property type="evidence" value="ECO:0007669"/>
    <property type="project" value="UniProtKB-UniRule"/>
</dbReference>
<dbReference type="GO" id="GO:0005576">
    <property type="term" value="C:extracellular region"/>
    <property type="evidence" value="ECO:0007669"/>
    <property type="project" value="UniProtKB-SubCell"/>
</dbReference>
<comment type="caution">
    <text evidence="6">The sequence shown here is derived from an EMBL/GenBank/DDBJ whole genome shotgun (WGS) entry which is preliminary data.</text>
</comment>
<evidence type="ECO:0000256" key="3">
    <source>
        <dbReference type="SAM" id="MobiDB-lite"/>
    </source>
</evidence>
<feature type="compositionally biased region" description="Low complexity" evidence="3">
    <location>
        <begin position="264"/>
        <end position="279"/>
    </location>
</feature>
<keyword evidence="1 2" id="KW-1015">Disulfide bond</keyword>
<keyword evidence="7" id="KW-1185">Reference proteome</keyword>
<keyword evidence="2" id="KW-0964">Secreted</keyword>
<comment type="domain">
    <text evidence="2">Has a modular structure: an endo-beta-1,4-glucanase catalytic module at the N-terminus, a linker rich in serines and threonines, and a C-terminal carbohydrate-binding module (CBM).</text>
</comment>
<dbReference type="GO" id="GO:0030245">
    <property type="term" value="P:cellulose catabolic process"/>
    <property type="evidence" value="ECO:0007669"/>
    <property type="project" value="UniProtKB-UniRule"/>
</dbReference>
<comment type="subcellular location">
    <subcellularLocation>
        <location evidence="2">Secreted</location>
    </subcellularLocation>
</comment>
<keyword evidence="6" id="KW-0378">Hydrolase</keyword>
<dbReference type="InterPro" id="IPR005103">
    <property type="entry name" value="AA9_LPMO"/>
</dbReference>
<dbReference type="Pfam" id="PF03443">
    <property type="entry name" value="AA9"/>
    <property type="match status" value="1"/>
</dbReference>